<keyword evidence="2" id="KW-1185">Reference proteome</keyword>
<dbReference type="Proteomes" id="UP001239111">
    <property type="component" value="Chromosome 3"/>
</dbReference>
<name>A0ACC2NRX7_9HYME</name>
<evidence type="ECO:0000313" key="2">
    <source>
        <dbReference type="Proteomes" id="UP001239111"/>
    </source>
</evidence>
<evidence type="ECO:0000313" key="1">
    <source>
        <dbReference type="EMBL" id="KAJ8673896.1"/>
    </source>
</evidence>
<organism evidence="1 2">
    <name type="scientific">Eretmocerus hayati</name>
    <dbReference type="NCBI Taxonomy" id="131215"/>
    <lineage>
        <taxon>Eukaryota</taxon>
        <taxon>Metazoa</taxon>
        <taxon>Ecdysozoa</taxon>
        <taxon>Arthropoda</taxon>
        <taxon>Hexapoda</taxon>
        <taxon>Insecta</taxon>
        <taxon>Pterygota</taxon>
        <taxon>Neoptera</taxon>
        <taxon>Endopterygota</taxon>
        <taxon>Hymenoptera</taxon>
        <taxon>Apocrita</taxon>
        <taxon>Proctotrupomorpha</taxon>
        <taxon>Chalcidoidea</taxon>
        <taxon>Aphelinidae</taxon>
        <taxon>Aphelininae</taxon>
        <taxon>Eretmocerus</taxon>
    </lineage>
</organism>
<dbReference type="EMBL" id="CM056743">
    <property type="protein sequence ID" value="KAJ8673896.1"/>
    <property type="molecule type" value="Genomic_DNA"/>
</dbReference>
<protein>
    <submittedName>
        <fullName evidence="1">Uncharacterized protein</fullName>
    </submittedName>
</protein>
<reference evidence="1" key="1">
    <citation type="submission" date="2023-04" db="EMBL/GenBank/DDBJ databases">
        <title>A chromosome-level genome assembly of the parasitoid wasp Eretmocerus hayati.</title>
        <authorList>
            <person name="Zhong Y."/>
            <person name="Liu S."/>
            <person name="Liu Y."/>
        </authorList>
    </citation>
    <scope>NUCLEOTIDE SEQUENCE</scope>
    <source>
        <strain evidence="1">ZJU_SS_LIU_2023</strain>
    </source>
</reference>
<comment type="caution">
    <text evidence="1">The sequence shown here is derived from an EMBL/GenBank/DDBJ whole genome shotgun (WGS) entry which is preliminary data.</text>
</comment>
<proteinExistence type="predicted"/>
<accession>A0ACC2NRX7</accession>
<sequence length="284" mass="31771">MSHCFACNESFDGKQLIVACIACTELYHATNKCADLTASEIKVIELKEKPKLQFKCANCEKSEKLSFGDYSTDVKNSLEEQFDNLKCNLESLNKSFAKDISVMKNNLKNIKESCATIDSLCEKVDTAQEDIVNHKASVNCTPKIQEKIDSIEAALADPNSSQPVAGTLNSDNMEGIVQEAHERLMRSRNLLFFNIPDTNNQSTNLGIIIDMLKHIPLDTRCITTQRIGNPSSGNIRPIVVTFSNIQDPHLVMKNRNKIPGRVEYLLVMIKPGVNRPNIKKWLLS</sequence>
<gene>
    <name evidence="1" type="ORF">QAD02_005158</name>
</gene>